<dbReference type="RefSeq" id="WP_092355960.1">
    <property type="nucleotide sequence ID" value="NZ_FOIN01000039.1"/>
</dbReference>
<dbReference type="InterPro" id="IPR025164">
    <property type="entry name" value="Toastrack_DUF4097"/>
</dbReference>
<protein>
    <submittedName>
        <fullName evidence="2">Putative adhesin</fullName>
    </submittedName>
</protein>
<keyword evidence="3" id="KW-1185">Reference proteome</keyword>
<evidence type="ECO:0000259" key="1">
    <source>
        <dbReference type="Pfam" id="PF13349"/>
    </source>
</evidence>
<feature type="domain" description="DUF4097" evidence="1">
    <location>
        <begin position="59"/>
        <end position="226"/>
    </location>
</feature>
<dbReference type="OrthoDB" id="1655456at2"/>
<reference evidence="3" key="1">
    <citation type="submission" date="2016-10" db="EMBL/GenBank/DDBJ databases">
        <authorList>
            <person name="Varghese N."/>
            <person name="Submissions S."/>
        </authorList>
    </citation>
    <scope>NUCLEOTIDE SEQUENCE [LARGE SCALE GENOMIC DNA]</scope>
    <source>
        <strain evidence="3">DSM 1551</strain>
    </source>
</reference>
<dbReference type="Pfam" id="PF13349">
    <property type="entry name" value="DUF4097"/>
    <property type="match status" value="1"/>
</dbReference>
<dbReference type="EMBL" id="FOIN01000039">
    <property type="protein sequence ID" value="SET76779.1"/>
    <property type="molecule type" value="Genomic_DNA"/>
</dbReference>
<dbReference type="AlphaFoldDB" id="A0A1I0H1V9"/>
<name>A0A1I0H1V9_9FIRM</name>
<sequence>MKKTTWLVIISLVIALVLFISGVVLGGVDELVGVYHQGELNISLPFIKTRDIEKEFVNIEELDIKASAGDFEISEYNGDKIKVVAKNVSRKTELYQDNNTLIFKENFKIDLFSINNNTKVQIYIPKNYQFGEVKIDIDAAGFKVPNLLVDELEVDVDAGSFKADKIIADKIFIDVDAGNAKIGLLDSKKSEFDADVGDIKVTMAGSESDYSYEADCDLGDIEIGSYHGDGISNEYQYHGGNRSIKADCNVGSIIIKMEV</sequence>
<dbReference type="Gene3D" id="2.160.20.120">
    <property type="match status" value="1"/>
</dbReference>
<evidence type="ECO:0000313" key="3">
    <source>
        <dbReference type="Proteomes" id="UP000198558"/>
    </source>
</evidence>
<gene>
    <name evidence="2" type="ORF">SAMN04489758_1395</name>
</gene>
<evidence type="ECO:0000313" key="2">
    <source>
        <dbReference type="EMBL" id="SET76779.1"/>
    </source>
</evidence>
<dbReference type="GeneID" id="78289240"/>
<proteinExistence type="predicted"/>
<accession>A0A1I0H1V9</accession>
<dbReference type="Proteomes" id="UP000198558">
    <property type="component" value="Unassembled WGS sequence"/>
</dbReference>
<organism evidence="2 3">
    <name type="scientific">Thomasclavelia cocleata</name>
    <dbReference type="NCBI Taxonomy" id="69824"/>
    <lineage>
        <taxon>Bacteria</taxon>
        <taxon>Bacillati</taxon>
        <taxon>Bacillota</taxon>
        <taxon>Erysipelotrichia</taxon>
        <taxon>Erysipelotrichales</taxon>
        <taxon>Coprobacillaceae</taxon>
        <taxon>Thomasclavelia</taxon>
    </lineage>
</organism>